<evidence type="ECO:0000313" key="2">
    <source>
        <dbReference type="EMBL" id="AWX93912.1"/>
    </source>
</evidence>
<proteinExistence type="predicted"/>
<keyword evidence="3" id="KW-1185">Reference proteome</keyword>
<gene>
    <name evidence="2" type="ORF">DPM13_15405</name>
</gene>
<sequence length="157" mass="17192">MMNFMLQADRRGLKIDSIGVHSYSAPDAGQVIERLEETYRLYERPIWVTEIAVADWRAVIQTTTPNGSNGSCIGKDIGLVGRQHAAFHLVGQPAEIVVIFRQVANLAGHFRMKLAVVAGLDPDRPGWRPGVVTLSASPYSRIATIALPTACAWHPAF</sequence>
<reference evidence="2 3" key="1">
    <citation type="submission" date="2018-06" db="EMBL/GenBank/DDBJ databases">
        <title>Complete genome sequence of Paracoccus mutanolyticus strain RSP-02 isolated from cellulosic waste.</title>
        <authorList>
            <person name="Amrutha R.N."/>
            <person name="Shrivastav A."/>
            <person name="Buddana S.K."/>
            <person name="Deshpande U."/>
            <person name="Prakasham R.S."/>
        </authorList>
    </citation>
    <scope>NUCLEOTIDE SEQUENCE [LARGE SCALE GENOMIC DNA]</scope>
    <source>
        <strain evidence="2 3">RSP-02</strain>
    </source>
</reference>
<dbReference type="InterPro" id="IPR017853">
    <property type="entry name" value="GH"/>
</dbReference>
<accession>A0ABM6WT82</accession>
<dbReference type="Pfam" id="PF11790">
    <property type="entry name" value="Glyco_hydro_cc"/>
    <property type="match status" value="1"/>
</dbReference>
<evidence type="ECO:0000259" key="1">
    <source>
        <dbReference type="Pfam" id="PF11790"/>
    </source>
</evidence>
<organism evidence="2 3">
    <name type="scientific">Paracoccus mutanolyticus</name>
    <dbReference type="NCBI Taxonomy" id="1499308"/>
    <lineage>
        <taxon>Bacteria</taxon>
        <taxon>Pseudomonadati</taxon>
        <taxon>Pseudomonadota</taxon>
        <taxon>Alphaproteobacteria</taxon>
        <taxon>Rhodobacterales</taxon>
        <taxon>Paracoccaceae</taxon>
        <taxon>Paracoccus</taxon>
    </lineage>
</organism>
<dbReference type="Proteomes" id="UP000249922">
    <property type="component" value="Chromosome"/>
</dbReference>
<dbReference type="EMBL" id="CP030239">
    <property type="protein sequence ID" value="AWX93912.1"/>
    <property type="molecule type" value="Genomic_DNA"/>
</dbReference>
<dbReference type="SUPFAM" id="SSF51445">
    <property type="entry name" value="(Trans)glycosidases"/>
    <property type="match status" value="1"/>
</dbReference>
<protein>
    <recommendedName>
        <fullName evidence="1">Asl1-like glycosyl hydrolase catalytic domain-containing protein</fullName>
    </recommendedName>
</protein>
<feature type="domain" description="Asl1-like glycosyl hydrolase catalytic" evidence="1">
    <location>
        <begin position="2"/>
        <end position="58"/>
    </location>
</feature>
<dbReference type="InterPro" id="IPR024655">
    <property type="entry name" value="Asl1_glyco_hydro_catalytic"/>
</dbReference>
<evidence type="ECO:0000313" key="3">
    <source>
        <dbReference type="Proteomes" id="UP000249922"/>
    </source>
</evidence>
<name>A0ABM6WT82_9RHOB</name>